<sequence length="908" mass="102689">MGESSWTFTSPKCEKWVVVEDNKRRTTLIVPYMISKMRLFVSALKVYLVRAPISPKNYDSWLCGGALVSDRFIISSAACVQDVQYLYAIAGYRKYVSDEQINTDPCTKRKKKKVVYTSTPKSYTFEETKLQSWSDIDIALVEVESPYDFTDSSFEVFCSYIPAPIPINYEAKYQIPGTDAMALGWGHKSVWRKPGDEKNYNQEELHYASILLEDKEVCKRHYSNFKNMSEVIDRYMICSLGKGNIKENGEPYLRTSHICVTAAQKAIGLVGIPCQEVENLAVRKVVPSIRLRKKLRNGVLRANGPSVRFGRNGICQAYLVKAPISPRNYDTWLCGGAIVSREFIITSAACVEDVEFLYAIAGYKKYVTDANIETDPCTKTKKKKVIYTCTPVAYELKYDQLEKWSYIDIALVKVESPYDFNDASYQIECSYIPATIPINYENKYQEPGTDAMVLGWGHKKRWRTPDDNNNYNQEMLHYASTLIENKETCKKQYEVYPNMSQVIDQYMICTLAQGNINDAGETILKSPPTADGCTTDQQKLMGFEGISCEDENGGSGKYDMLMDNTRRNDKNNQTNFSNTTRIKTNQTYTNTTRIKTPMNVTKYFARNMTEFSRRSGICQNDHGGPLVTWVGSHEVLIGVASVFKVSEDNQCIGPYLYTSTQCNGAFLDCVLTNKELPSSKQRRASLALCDSAPSERGYDTVERHISWMYHPAGPADNERKSANSKYRPGNSEKYPDDREDANVFDGYKKIVRHLPETYGGVPNSKDKHGVDEKYAPVKYGIKPNKYGEEDVFIGSKQGAEKRGPEKYAGERNGGEKYGLPNHGPPNHGPPSHRPPNLGPPSRGLPYPGYTNHGPPNHGPDSHRGNSPARFQPHQFPGNDRFRSKPIPQTEQPAPKEKFIMRPQRPLRS</sequence>
<feature type="compositionally biased region" description="Pro residues" evidence="1">
    <location>
        <begin position="822"/>
        <end position="838"/>
    </location>
</feature>
<organism evidence="3 4">
    <name type="scientific">Chrysodeixis includens</name>
    <name type="common">Soybean looper</name>
    <name type="synonym">Pseudoplusia includens</name>
    <dbReference type="NCBI Taxonomy" id="689277"/>
    <lineage>
        <taxon>Eukaryota</taxon>
        <taxon>Metazoa</taxon>
        <taxon>Ecdysozoa</taxon>
        <taxon>Arthropoda</taxon>
        <taxon>Hexapoda</taxon>
        <taxon>Insecta</taxon>
        <taxon>Pterygota</taxon>
        <taxon>Neoptera</taxon>
        <taxon>Endopterygota</taxon>
        <taxon>Lepidoptera</taxon>
        <taxon>Glossata</taxon>
        <taxon>Ditrysia</taxon>
        <taxon>Noctuoidea</taxon>
        <taxon>Noctuidae</taxon>
        <taxon>Plusiinae</taxon>
        <taxon>Chrysodeixis</taxon>
    </lineage>
</organism>
<evidence type="ECO:0000313" key="3">
    <source>
        <dbReference type="EMBL" id="CAH0597751.1"/>
    </source>
</evidence>
<dbReference type="InterPro" id="IPR009003">
    <property type="entry name" value="Peptidase_S1_PA"/>
</dbReference>
<evidence type="ECO:0000313" key="4">
    <source>
        <dbReference type="Proteomes" id="UP001154114"/>
    </source>
</evidence>
<dbReference type="SUPFAM" id="SSF50494">
    <property type="entry name" value="Trypsin-like serine proteases"/>
    <property type="match status" value="3"/>
</dbReference>
<dbReference type="InterPro" id="IPR043504">
    <property type="entry name" value="Peptidase_S1_PA_chymotrypsin"/>
</dbReference>
<dbReference type="GO" id="GO:0004252">
    <property type="term" value="F:serine-type endopeptidase activity"/>
    <property type="evidence" value="ECO:0007669"/>
    <property type="project" value="InterPro"/>
</dbReference>
<feature type="region of interest" description="Disordered" evidence="1">
    <location>
        <begin position="710"/>
        <end position="740"/>
    </location>
</feature>
<dbReference type="EMBL" id="LR824027">
    <property type="protein sequence ID" value="CAH0597751.1"/>
    <property type="molecule type" value="Genomic_DNA"/>
</dbReference>
<name>A0A9P0BQ21_CHRIL</name>
<dbReference type="PANTHER" id="PTHR24260">
    <property type="match status" value="1"/>
</dbReference>
<evidence type="ECO:0000256" key="1">
    <source>
        <dbReference type="SAM" id="MobiDB-lite"/>
    </source>
</evidence>
<dbReference type="AlphaFoldDB" id="A0A9P0BQ21"/>
<dbReference type="OrthoDB" id="7315458at2759"/>
<gene>
    <name evidence="3" type="ORF">CINC_LOCUS7834</name>
</gene>
<dbReference type="Pfam" id="PF00089">
    <property type="entry name" value="Trypsin"/>
    <property type="match status" value="2"/>
</dbReference>
<dbReference type="InterPro" id="IPR051333">
    <property type="entry name" value="CLIP_Serine_Protease"/>
</dbReference>
<proteinExistence type="predicted"/>
<feature type="region of interest" description="Disordered" evidence="1">
    <location>
        <begin position="794"/>
        <end position="908"/>
    </location>
</feature>
<dbReference type="PROSITE" id="PS50240">
    <property type="entry name" value="TRYPSIN_DOM"/>
    <property type="match status" value="2"/>
</dbReference>
<reference evidence="3" key="1">
    <citation type="submission" date="2021-12" db="EMBL/GenBank/DDBJ databases">
        <authorList>
            <person name="King R."/>
        </authorList>
    </citation>
    <scope>NUCLEOTIDE SEQUENCE</scope>
</reference>
<dbReference type="PANTHER" id="PTHR24260:SF136">
    <property type="entry name" value="GH08193P-RELATED"/>
    <property type="match status" value="1"/>
</dbReference>
<accession>A0A9P0BQ21</accession>
<feature type="domain" description="Peptidase S1" evidence="2">
    <location>
        <begin position="307"/>
        <end position="713"/>
    </location>
</feature>
<dbReference type="SMART" id="SM00020">
    <property type="entry name" value="Tryp_SPc"/>
    <property type="match status" value="1"/>
</dbReference>
<feature type="compositionally biased region" description="Basic and acidic residues" evidence="1">
    <location>
        <begin position="798"/>
        <end position="814"/>
    </location>
</feature>
<dbReference type="Proteomes" id="UP001154114">
    <property type="component" value="Chromosome 24"/>
</dbReference>
<keyword evidence="4" id="KW-1185">Reference proteome</keyword>
<protein>
    <recommendedName>
        <fullName evidence="2">Peptidase S1 domain-containing protein</fullName>
    </recommendedName>
</protein>
<dbReference type="Gene3D" id="2.40.10.10">
    <property type="entry name" value="Trypsin-like serine proteases"/>
    <property type="match status" value="5"/>
</dbReference>
<dbReference type="GO" id="GO:0006508">
    <property type="term" value="P:proteolysis"/>
    <property type="evidence" value="ECO:0007669"/>
    <property type="project" value="InterPro"/>
</dbReference>
<feature type="domain" description="Peptidase S1" evidence="2">
    <location>
        <begin position="18"/>
        <end position="311"/>
    </location>
</feature>
<dbReference type="InterPro" id="IPR001254">
    <property type="entry name" value="Trypsin_dom"/>
</dbReference>
<evidence type="ECO:0000259" key="2">
    <source>
        <dbReference type="PROSITE" id="PS50240"/>
    </source>
</evidence>